<protein>
    <submittedName>
        <fullName evidence="2">Uncharacterized protein</fullName>
    </submittedName>
</protein>
<evidence type="ECO:0000256" key="1">
    <source>
        <dbReference type="SAM" id="MobiDB-lite"/>
    </source>
</evidence>
<evidence type="ECO:0000313" key="2">
    <source>
        <dbReference type="EMBL" id="JAD32694.1"/>
    </source>
</evidence>
<reference evidence="2" key="1">
    <citation type="submission" date="2014-09" db="EMBL/GenBank/DDBJ databases">
        <authorList>
            <person name="Magalhaes I.L.F."/>
            <person name="Oliveira U."/>
            <person name="Santos F.R."/>
            <person name="Vidigal T.H.D.A."/>
            <person name="Brescovit A.D."/>
            <person name="Santos A.J."/>
        </authorList>
    </citation>
    <scope>NUCLEOTIDE SEQUENCE</scope>
    <source>
        <tissue evidence="2">Shoot tissue taken approximately 20 cm above the soil surface</tissue>
    </source>
</reference>
<reference evidence="2" key="2">
    <citation type="journal article" date="2015" name="Data Brief">
        <title>Shoot transcriptome of the giant reed, Arundo donax.</title>
        <authorList>
            <person name="Barrero R.A."/>
            <person name="Guerrero F.D."/>
            <person name="Moolhuijzen P."/>
            <person name="Goolsby J.A."/>
            <person name="Tidwell J."/>
            <person name="Bellgard S.E."/>
            <person name="Bellgard M.I."/>
        </authorList>
    </citation>
    <scope>NUCLEOTIDE SEQUENCE</scope>
    <source>
        <tissue evidence="2">Shoot tissue taken approximately 20 cm above the soil surface</tissue>
    </source>
</reference>
<feature type="compositionally biased region" description="Polar residues" evidence="1">
    <location>
        <begin position="24"/>
        <end position="37"/>
    </location>
</feature>
<organism evidence="2">
    <name type="scientific">Arundo donax</name>
    <name type="common">Giant reed</name>
    <name type="synonym">Donax arundinaceus</name>
    <dbReference type="NCBI Taxonomy" id="35708"/>
    <lineage>
        <taxon>Eukaryota</taxon>
        <taxon>Viridiplantae</taxon>
        <taxon>Streptophyta</taxon>
        <taxon>Embryophyta</taxon>
        <taxon>Tracheophyta</taxon>
        <taxon>Spermatophyta</taxon>
        <taxon>Magnoliopsida</taxon>
        <taxon>Liliopsida</taxon>
        <taxon>Poales</taxon>
        <taxon>Poaceae</taxon>
        <taxon>PACMAD clade</taxon>
        <taxon>Arundinoideae</taxon>
        <taxon>Arundineae</taxon>
        <taxon>Arundo</taxon>
    </lineage>
</organism>
<dbReference type="AlphaFoldDB" id="A0A0A8YZW9"/>
<sequence>MLTPLFMPVIATPPLHLPMSLQTYPKSLDTDTNTNSVPCKEEKDPNK</sequence>
<dbReference type="EMBL" id="GBRH01265201">
    <property type="protein sequence ID" value="JAD32694.1"/>
    <property type="molecule type" value="Transcribed_RNA"/>
</dbReference>
<accession>A0A0A8YZW9</accession>
<proteinExistence type="predicted"/>
<name>A0A0A8YZW9_ARUDO</name>
<feature type="region of interest" description="Disordered" evidence="1">
    <location>
        <begin position="24"/>
        <end position="47"/>
    </location>
</feature>